<proteinExistence type="predicted"/>
<dbReference type="GO" id="GO:0032259">
    <property type="term" value="P:methylation"/>
    <property type="evidence" value="ECO:0007669"/>
    <property type="project" value="UniProtKB-KW"/>
</dbReference>
<dbReference type="STRING" id="112090.W4FW42"/>
<dbReference type="VEuPathDB" id="FungiDB:H257_13166"/>
<evidence type="ECO:0000256" key="2">
    <source>
        <dbReference type="ARBA" id="ARBA00022679"/>
    </source>
</evidence>
<gene>
    <name evidence="5" type="ORF">H257_13166</name>
</gene>
<reference evidence="5" key="1">
    <citation type="submission" date="2013-12" db="EMBL/GenBank/DDBJ databases">
        <title>The Genome Sequence of Aphanomyces astaci APO3.</title>
        <authorList>
            <consortium name="The Broad Institute Genomics Platform"/>
            <person name="Russ C."/>
            <person name="Tyler B."/>
            <person name="van West P."/>
            <person name="Dieguez-Uribeondo J."/>
            <person name="Young S.K."/>
            <person name="Zeng Q."/>
            <person name="Gargeya S."/>
            <person name="Fitzgerald M."/>
            <person name="Abouelleil A."/>
            <person name="Alvarado L."/>
            <person name="Chapman S.B."/>
            <person name="Gainer-Dewar J."/>
            <person name="Goldberg J."/>
            <person name="Griggs A."/>
            <person name="Gujja S."/>
            <person name="Hansen M."/>
            <person name="Howarth C."/>
            <person name="Imamovic A."/>
            <person name="Ireland A."/>
            <person name="Larimer J."/>
            <person name="McCowan C."/>
            <person name="Murphy C."/>
            <person name="Pearson M."/>
            <person name="Poon T.W."/>
            <person name="Priest M."/>
            <person name="Roberts A."/>
            <person name="Saif S."/>
            <person name="Shea T."/>
            <person name="Sykes S."/>
            <person name="Wortman J."/>
            <person name="Nusbaum C."/>
            <person name="Birren B."/>
        </authorList>
    </citation>
    <scope>NUCLEOTIDE SEQUENCE [LARGE SCALE GENOMIC DNA]</scope>
    <source>
        <strain evidence="5">APO3</strain>
    </source>
</reference>
<keyword evidence="1" id="KW-0489">Methyltransferase</keyword>
<dbReference type="PANTHER" id="PTHR13271">
    <property type="entry name" value="UNCHARACTERIZED PUTATIVE METHYLTRANSFERASE"/>
    <property type="match status" value="1"/>
</dbReference>
<dbReference type="Gene3D" id="3.90.1410.10">
    <property type="entry name" value="set domain protein methyltransferase, domain 1"/>
    <property type="match status" value="1"/>
</dbReference>
<sequence length="435" mass="50301">MGGMTCTRNEREKRFMAWLYEHGADVGALRISSDVSGSRGVVATREIAENEVTMTIPSSLFISEPAAKADSTLGPIFATHVDLFTRDDPLLSTFLTYHIFLQEASFFHPYLAILPQPESILNWSMEALGQLQHPKLVDVVTRRNDEIQAWYDRITSRLFRVNPDLFHQDSFPYHTFRFAWQTVQARTFGRRLPWTALVPFADCLNHANVATRYDFRDDDQCFRWHSSQRHDKDQQVFNSYGRRPNRTDLWNMMSRCVFVWLKLGSIVWLETLLLDYGFALHANEWDYVDVEIDTMDDFLLPKPERRRLFLAAHLMPFPSRLRLSPDTTLDEVLPYFRCASLASATADTSILSPQEPAVEALALTRLRDQLQAHLASFPTTLSQDAALLNHDSVACANHRTALEYRWHRKHILQRVQDLATLQLKAIQQQDVPEYN</sequence>
<dbReference type="InterPro" id="IPR036464">
    <property type="entry name" value="Rubisco_LSMT_subst-bd_sf"/>
</dbReference>
<dbReference type="GeneID" id="20815162"/>
<dbReference type="GO" id="GO:0016279">
    <property type="term" value="F:protein-lysine N-methyltransferase activity"/>
    <property type="evidence" value="ECO:0007669"/>
    <property type="project" value="TreeGrafter"/>
</dbReference>
<dbReference type="InterPro" id="IPR001214">
    <property type="entry name" value="SET_dom"/>
</dbReference>
<dbReference type="CDD" id="cd10527">
    <property type="entry name" value="SET_LSMT"/>
    <property type="match status" value="1"/>
</dbReference>
<organism evidence="5">
    <name type="scientific">Aphanomyces astaci</name>
    <name type="common">Crayfish plague agent</name>
    <dbReference type="NCBI Taxonomy" id="112090"/>
    <lineage>
        <taxon>Eukaryota</taxon>
        <taxon>Sar</taxon>
        <taxon>Stramenopiles</taxon>
        <taxon>Oomycota</taxon>
        <taxon>Saprolegniomycetes</taxon>
        <taxon>Saprolegniales</taxon>
        <taxon>Verrucalvaceae</taxon>
        <taxon>Aphanomyces</taxon>
    </lineage>
</organism>
<name>W4FW42_APHAT</name>
<feature type="domain" description="SET" evidence="4">
    <location>
        <begin position="24"/>
        <end position="241"/>
    </location>
</feature>
<evidence type="ECO:0000313" key="5">
    <source>
        <dbReference type="EMBL" id="ETV71745.1"/>
    </source>
</evidence>
<dbReference type="PROSITE" id="PS50280">
    <property type="entry name" value="SET"/>
    <property type="match status" value="1"/>
</dbReference>
<dbReference type="InterPro" id="IPR046341">
    <property type="entry name" value="SET_dom_sf"/>
</dbReference>
<keyword evidence="3" id="KW-0949">S-adenosyl-L-methionine</keyword>
<dbReference type="InterPro" id="IPR015353">
    <property type="entry name" value="Rubisco_LSMT_subst-bd"/>
</dbReference>
<dbReference type="RefSeq" id="XP_009838933.1">
    <property type="nucleotide sequence ID" value="XM_009840631.1"/>
</dbReference>
<dbReference type="SUPFAM" id="SSF81822">
    <property type="entry name" value="RuBisCo LSMT C-terminal, substrate-binding domain"/>
    <property type="match status" value="1"/>
</dbReference>
<dbReference type="SUPFAM" id="SSF82199">
    <property type="entry name" value="SET domain"/>
    <property type="match status" value="1"/>
</dbReference>
<dbReference type="AlphaFoldDB" id="W4FW42"/>
<keyword evidence="2" id="KW-0808">Transferase</keyword>
<protein>
    <recommendedName>
        <fullName evidence="4">SET domain-containing protein</fullName>
    </recommendedName>
</protein>
<dbReference type="EMBL" id="KI913158">
    <property type="protein sequence ID" value="ETV71745.1"/>
    <property type="molecule type" value="Genomic_DNA"/>
</dbReference>
<dbReference type="Pfam" id="PF09273">
    <property type="entry name" value="Rubis-subs-bind"/>
    <property type="match status" value="1"/>
</dbReference>
<dbReference type="PANTHER" id="PTHR13271:SF137">
    <property type="entry name" value="SET DOMAIN-CONTAINING PROTEIN"/>
    <property type="match status" value="1"/>
</dbReference>
<evidence type="ECO:0000256" key="1">
    <source>
        <dbReference type="ARBA" id="ARBA00022603"/>
    </source>
</evidence>
<dbReference type="Gene3D" id="3.90.1420.10">
    <property type="entry name" value="Rubisco LSMT, substrate-binding domain"/>
    <property type="match status" value="1"/>
</dbReference>
<dbReference type="Pfam" id="PF00856">
    <property type="entry name" value="SET"/>
    <property type="match status" value="1"/>
</dbReference>
<accession>W4FW42</accession>
<evidence type="ECO:0000259" key="4">
    <source>
        <dbReference type="PROSITE" id="PS50280"/>
    </source>
</evidence>
<dbReference type="InterPro" id="IPR050600">
    <property type="entry name" value="SETD3_SETD6_MTase"/>
</dbReference>
<dbReference type="OrthoDB" id="341421at2759"/>
<evidence type="ECO:0000256" key="3">
    <source>
        <dbReference type="ARBA" id="ARBA00022691"/>
    </source>
</evidence>